<feature type="compositionally biased region" description="Basic and acidic residues" evidence="10">
    <location>
        <begin position="254"/>
        <end position="275"/>
    </location>
</feature>
<feature type="domain" description="tRNA (adenine(58)-N(1))-methyltransferase catalytic subunit TRM61 C-terminal" evidence="11">
    <location>
        <begin position="70"/>
        <end position="351"/>
    </location>
</feature>
<dbReference type="PANTHER" id="PTHR12133:SF2">
    <property type="entry name" value="TRNA (ADENINE(58)-N(1))-METHYLTRANSFERASE CATALYTIC SUBUNIT TRMT61A"/>
    <property type="match status" value="1"/>
</dbReference>
<evidence type="ECO:0000256" key="7">
    <source>
        <dbReference type="ARBA" id="ARBA00022694"/>
    </source>
</evidence>
<keyword evidence="5" id="KW-0808">Transferase</keyword>
<reference evidence="12 13" key="1">
    <citation type="submission" date="2024-01" db="EMBL/GenBank/DDBJ databases">
        <title>Comparative genomics of Cryptococcus and Kwoniella reveals pathogenesis evolution and contrasting modes of karyotype evolution via chromosome fusion or intercentromeric recombination.</title>
        <authorList>
            <person name="Coelho M.A."/>
            <person name="David-Palma M."/>
            <person name="Shea T."/>
            <person name="Bowers K."/>
            <person name="McGinley-Smith S."/>
            <person name="Mohammad A.W."/>
            <person name="Gnirke A."/>
            <person name="Yurkov A.M."/>
            <person name="Nowrousian M."/>
            <person name="Sun S."/>
            <person name="Cuomo C.A."/>
            <person name="Heitman J."/>
        </authorList>
    </citation>
    <scope>NUCLEOTIDE SEQUENCE [LARGE SCALE GENOMIC DNA]</scope>
    <source>
        <strain evidence="12 13">CBS 6074</strain>
    </source>
</reference>
<dbReference type="FunFam" id="3.40.50.150:FF:000247">
    <property type="entry name" value="tRNA (adenine(58)-N(1))-methyltransferase catalytic subunit TRM61"/>
    <property type="match status" value="1"/>
</dbReference>
<dbReference type="Proteomes" id="UP001355207">
    <property type="component" value="Chromosome 3"/>
</dbReference>
<keyword evidence="7" id="KW-0819">tRNA processing</keyword>
<dbReference type="GO" id="GO:0160107">
    <property type="term" value="F:tRNA (adenine(58)-N1)-methyltransferase activity"/>
    <property type="evidence" value="ECO:0007669"/>
    <property type="project" value="UniProtKB-EC"/>
</dbReference>
<dbReference type="InterPro" id="IPR049470">
    <property type="entry name" value="TRM61_C"/>
</dbReference>
<comment type="subcellular location">
    <subcellularLocation>
        <location evidence="1">Nucleus</location>
    </subcellularLocation>
</comment>
<accession>A0AAX4JRR8</accession>
<feature type="region of interest" description="Disordered" evidence="10">
    <location>
        <begin position="254"/>
        <end position="299"/>
    </location>
</feature>
<evidence type="ECO:0000313" key="13">
    <source>
        <dbReference type="Proteomes" id="UP001355207"/>
    </source>
</evidence>
<evidence type="ECO:0000256" key="9">
    <source>
        <dbReference type="ARBA" id="ARBA00033309"/>
    </source>
</evidence>
<evidence type="ECO:0000313" key="12">
    <source>
        <dbReference type="EMBL" id="WWC87588.1"/>
    </source>
</evidence>
<evidence type="ECO:0000256" key="10">
    <source>
        <dbReference type="SAM" id="MobiDB-lite"/>
    </source>
</evidence>
<evidence type="ECO:0000256" key="3">
    <source>
        <dbReference type="ARBA" id="ARBA00015963"/>
    </source>
</evidence>
<dbReference type="GO" id="GO:0005634">
    <property type="term" value="C:nucleus"/>
    <property type="evidence" value="ECO:0007669"/>
    <property type="project" value="UniProtKB-SubCell"/>
</dbReference>
<dbReference type="InterPro" id="IPR014816">
    <property type="entry name" value="tRNA_MeTrfase_Gcd14"/>
</dbReference>
<dbReference type="RefSeq" id="XP_066074351.1">
    <property type="nucleotide sequence ID" value="XM_066218254.1"/>
</dbReference>
<protein>
    <recommendedName>
        <fullName evidence="3">tRNA (adenine(58)-N(1))-methyltransferase catalytic subunit TRM61</fullName>
        <ecNumber evidence="2">2.1.1.220</ecNumber>
    </recommendedName>
    <alternativeName>
        <fullName evidence="9">tRNA(m1A58)-methyltransferase subunit TRM61</fullName>
    </alternativeName>
</protein>
<dbReference type="GO" id="GO:0030488">
    <property type="term" value="P:tRNA methylation"/>
    <property type="evidence" value="ECO:0007669"/>
    <property type="project" value="InterPro"/>
</dbReference>
<dbReference type="PROSITE" id="PS51620">
    <property type="entry name" value="SAM_TRM61"/>
    <property type="match status" value="1"/>
</dbReference>
<evidence type="ECO:0000256" key="1">
    <source>
        <dbReference type="ARBA" id="ARBA00004123"/>
    </source>
</evidence>
<keyword evidence="8" id="KW-0539">Nucleus</keyword>
<sequence>MQLDSQPESSTSSLDNKSMFHSRVHIEAGDLVIAYMSRDNLSAVIITPGEEIHNKFGRYSHNDLIGQKFGTKILYLPDISYITMRLGVRVGGKVIEAGTGSGSMTHSLSRTVGKSGQVCSFEYHEPRFEKALEEFKSHGLNNVRLQHRNVCKDGFGDATGVEAVFLDLPAPWEAIPHAMKTLRPDIITKICCFSPCLEQVLKTVSTLRSEGFADIFTQEVLIRTHELVTQTDPDHLGSVSSIVNRLKAHEKRKVERRAVQMKMARDKARKQKEAEAGAPNMDQSEPGSKRKLDADGTANDVQTQDVAEENIEDQDNNDATWIDPETQLDKIVITKPTAEMKGHTSYLTFASYYPESIRNALASQDNGKSAMATPRLAELARDGAVRAGSQETEYGSDGLDEVMGTLTEEQMIALAGN</sequence>
<evidence type="ECO:0000256" key="6">
    <source>
        <dbReference type="ARBA" id="ARBA00022691"/>
    </source>
</evidence>
<dbReference type="EC" id="2.1.1.220" evidence="2"/>
<dbReference type="Pfam" id="PF08704">
    <property type="entry name" value="GCD14"/>
    <property type="match status" value="1"/>
</dbReference>
<dbReference type="InterPro" id="IPR029063">
    <property type="entry name" value="SAM-dependent_MTases_sf"/>
</dbReference>
<keyword evidence="6" id="KW-0949">S-adenosyl-L-methionine</keyword>
<name>A0AAX4JRR8_9TREE</name>
<evidence type="ECO:0000256" key="4">
    <source>
        <dbReference type="ARBA" id="ARBA00022603"/>
    </source>
</evidence>
<dbReference type="Gene3D" id="3.10.330.20">
    <property type="match status" value="1"/>
</dbReference>
<evidence type="ECO:0000256" key="8">
    <source>
        <dbReference type="ARBA" id="ARBA00023242"/>
    </source>
</evidence>
<dbReference type="PANTHER" id="PTHR12133">
    <property type="entry name" value="TRNA (ADENINE(58)-N(1))-METHYLTRANSFERASE"/>
    <property type="match status" value="1"/>
</dbReference>
<evidence type="ECO:0000259" key="11">
    <source>
        <dbReference type="Pfam" id="PF08704"/>
    </source>
</evidence>
<keyword evidence="4" id="KW-0489">Methyltransferase</keyword>
<evidence type="ECO:0000256" key="2">
    <source>
        <dbReference type="ARBA" id="ARBA00012796"/>
    </source>
</evidence>
<dbReference type="EMBL" id="CP144100">
    <property type="protein sequence ID" value="WWC87588.1"/>
    <property type="molecule type" value="Genomic_DNA"/>
</dbReference>
<dbReference type="GO" id="GO:0031515">
    <property type="term" value="C:tRNA (m1A) methyltransferase complex"/>
    <property type="evidence" value="ECO:0007669"/>
    <property type="project" value="InterPro"/>
</dbReference>
<keyword evidence="13" id="KW-1185">Reference proteome</keyword>
<dbReference type="Gene3D" id="3.40.50.150">
    <property type="entry name" value="Vaccinia Virus protein VP39"/>
    <property type="match status" value="1"/>
</dbReference>
<organism evidence="12 13">
    <name type="scientific">Kwoniella dendrophila CBS 6074</name>
    <dbReference type="NCBI Taxonomy" id="1295534"/>
    <lineage>
        <taxon>Eukaryota</taxon>
        <taxon>Fungi</taxon>
        <taxon>Dikarya</taxon>
        <taxon>Basidiomycota</taxon>
        <taxon>Agaricomycotina</taxon>
        <taxon>Tremellomycetes</taxon>
        <taxon>Tremellales</taxon>
        <taxon>Cryptococcaceae</taxon>
        <taxon>Kwoniella</taxon>
    </lineage>
</organism>
<dbReference type="GeneID" id="91093150"/>
<dbReference type="SUPFAM" id="SSF53335">
    <property type="entry name" value="S-adenosyl-L-methionine-dependent methyltransferases"/>
    <property type="match status" value="1"/>
</dbReference>
<proteinExistence type="predicted"/>
<dbReference type="AlphaFoldDB" id="A0AAX4JRR8"/>
<gene>
    <name evidence="12" type="ORF">L201_002478</name>
</gene>
<evidence type="ECO:0000256" key="5">
    <source>
        <dbReference type="ARBA" id="ARBA00022679"/>
    </source>
</evidence>